<dbReference type="Proteomes" id="UP000245956">
    <property type="component" value="Unassembled WGS sequence"/>
</dbReference>
<accession>A0A179GMH7</accession>
<dbReference type="InterPro" id="IPR006569">
    <property type="entry name" value="CID_dom"/>
</dbReference>
<feature type="region of interest" description="Disordered" evidence="2">
    <location>
        <begin position="426"/>
        <end position="450"/>
    </location>
</feature>
<dbReference type="PANTHER" id="PTHR23140:SF0">
    <property type="entry name" value="U2 SNRNP-ASSOCIATED SURP MOTIF-CONTAINING PROTEIN"/>
    <property type="match status" value="1"/>
</dbReference>
<evidence type="ECO:0000313" key="5">
    <source>
        <dbReference type="EMBL" id="OAQ93569.1"/>
    </source>
</evidence>
<feature type="compositionally biased region" description="Basic and acidic residues" evidence="2">
    <location>
        <begin position="781"/>
        <end position="793"/>
    </location>
</feature>
<evidence type="ECO:0000313" key="7">
    <source>
        <dbReference type="Proteomes" id="UP000078240"/>
    </source>
</evidence>
<dbReference type="InterPro" id="IPR000061">
    <property type="entry name" value="Surp"/>
</dbReference>
<dbReference type="InterPro" id="IPR008942">
    <property type="entry name" value="ENTH_VHS"/>
</dbReference>
<dbReference type="Gene3D" id="1.10.10.790">
    <property type="entry name" value="Surp module"/>
    <property type="match status" value="1"/>
</dbReference>
<dbReference type="STRING" id="33203.A0A179GMH7"/>
<evidence type="ECO:0000256" key="2">
    <source>
        <dbReference type="SAM" id="MobiDB-lite"/>
    </source>
</evidence>
<evidence type="ECO:0000259" key="3">
    <source>
        <dbReference type="PROSITE" id="PS51391"/>
    </source>
</evidence>
<dbReference type="EMBL" id="LCWV01000001">
    <property type="protein sequence ID" value="PWI76442.1"/>
    <property type="molecule type" value="Genomic_DNA"/>
</dbReference>
<reference evidence="4 7" key="3">
    <citation type="submission" date="2016-01" db="EMBL/GenBank/DDBJ databases">
        <title>Biosynthesis of antibiotic leucinostatins and their inhibition on Phytophthora in bio-control Purpureocillium lilacinum.</title>
        <authorList>
            <person name="Wang G."/>
            <person name="Liu Z."/>
            <person name="Lin R."/>
            <person name="Li E."/>
            <person name="Mao Z."/>
            <person name="Ling J."/>
            <person name="Yin W."/>
            <person name="Xie B."/>
        </authorList>
    </citation>
    <scope>NUCLEOTIDE SEQUENCE [LARGE SCALE GENOMIC DNA]</scope>
    <source>
        <strain evidence="4">PLBJ-1</strain>
        <strain evidence="5">PLFJ-1</strain>
    </source>
</reference>
<dbReference type="Gene3D" id="1.25.40.90">
    <property type="match status" value="1"/>
</dbReference>
<dbReference type="GO" id="GO:0006396">
    <property type="term" value="P:RNA processing"/>
    <property type="evidence" value="ECO:0007669"/>
    <property type="project" value="InterPro"/>
</dbReference>
<dbReference type="GO" id="GO:0003723">
    <property type="term" value="F:RNA binding"/>
    <property type="evidence" value="ECO:0007669"/>
    <property type="project" value="UniProtKB-KW"/>
</dbReference>
<feature type="compositionally biased region" description="Basic and acidic residues" evidence="2">
    <location>
        <begin position="645"/>
        <end position="658"/>
    </location>
</feature>
<gene>
    <name evidence="6" type="ORF">PCL_03636</name>
    <name evidence="4" type="ORF">VFPBJ_06809</name>
    <name evidence="5" type="ORF">VFPFJ_02731</name>
</gene>
<feature type="domain" description="CID" evidence="3">
    <location>
        <begin position="455"/>
        <end position="641"/>
    </location>
</feature>
<dbReference type="GO" id="GO:0005634">
    <property type="term" value="C:nucleus"/>
    <property type="evidence" value="ECO:0007669"/>
    <property type="project" value="TreeGrafter"/>
</dbReference>
<organism evidence="4 7">
    <name type="scientific">Purpureocillium lilacinum</name>
    <name type="common">Paecilomyces lilacinus</name>
    <dbReference type="NCBI Taxonomy" id="33203"/>
    <lineage>
        <taxon>Eukaryota</taxon>
        <taxon>Fungi</taxon>
        <taxon>Dikarya</taxon>
        <taxon>Ascomycota</taxon>
        <taxon>Pezizomycotina</taxon>
        <taxon>Sordariomycetes</taxon>
        <taxon>Hypocreomycetidae</taxon>
        <taxon>Hypocreales</taxon>
        <taxon>Ophiocordycipitaceae</taxon>
        <taxon>Purpureocillium</taxon>
    </lineage>
</organism>
<reference evidence="6" key="1">
    <citation type="submission" date="2015-05" db="EMBL/GenBank/DDBJ databases">
        <authorList>
            <person name="Wang D.B."/>
            <person name="Wang M."/>
        </authorList>
    </citation>
    <scope>NUCLEOTIDE SEQUENCE</scope>
    <source>
        <strain evidence="6">36-1</strain>
    </source>
</reference>
<dbReference type="Proteomes" id="UP000078340">
    <property type="component" value="Unassembled WGS sequence"/>
</dbReference>
<sequence>MSSGKAPTAFPDAEAKLAQPAKQSAFERSRAEAEAKRKRDQAETEAVYKEFVKSFDHDDDGGRPSRPVAQPSRPRFSEPSVGFNTGRRHFAASAMKKSGPGTLGPAPGFDSRRSFNDYSRPPRDTGASVGTQEVHTNRLSVSAFNNASDEEDEIQRDAAQRAEIKAVAKPQLRMTNIPPGVSPAAIRALLPDLKVEAIKIESASGASNGQRKYASAVITLSRETPGSAMDAAVGSLQNRYLGNGNYLSVQRHLSSAVLNPAGASSGASSTPQPFGAKAMEQNLGPRGNNTYQSRHRGFAPPSSYARPGTGLDRVDQFYVPVAVPDDVKVLRQIHSVVERIIKHGPAYETRLMARPDIQRDEKWSWLWDSKSTAGVYYRWRLWQLNTAYKSDPRNEPHVHVCDDNPPWKAAEHMPFERVSEFSEIASDPDYNSSDEEEELEAGNTANNGEVERSFLSPLDQARLTFLLGRLPDSHSKLRKRDVARVSVFALSHADRGPAEIVDMIVTNIASPFALTSANPDYDPAAKPATDVVKSDDAPASEAADTSAASLVGLYIVSDILATSATTVYRHTWRYRGLFEKALKERQVFEFLGSMPEKQGWGRLRAEKWKRSIKLILNLWEGWSVFSTKSQAYFTSTFENPPSLQKTEDEPQEEADKGKWKAVGVAPETASTTQPDEARADDVGGVPIGDADVKGEPIDDEDVAGVPIEDDDVQGEPIDDDDVEGEPIDEDDMDVDTDGDAAMATSPDDSNAAPGTGQRTEEQTVQRDASTGADRQLGNPDRSTRPDSKDERNAPPRKRMRAVDMFADST</sequence>
<proteinExistence type="predicted"/>
<comment type="caution">
    <text evidence="4">The sequence shown here is derived from an EMBL/GenBank/DDBJ whole genome shotgun (WGS) entry which is preliminary data.</text>
</comment>
<dbReference type="EMBL" id="LSBI01000002">
    <property type="protein sequence ID" value="OAQ93569.1"/>
    <property type="molecule type" value="Genomic_DNA"/>
</dbReference>
<dbReference type="Proteomes" id="UP000078240">
    <property type="component" value="Unassembled WGS sequence"/>
</dbReference>
<name>A0A179GMH7_PURLI</name>
<dbReference type="EMBL" id="LSBH01000005">
    <property type="protein sequence ID" value="OAQ78688.1"/>
    <property type="molecule type" value="Genomic_DNA"/>
</dbReference>
<evidence type="ECO:0000313" key="8">
    <source>
        <dbReference type="Proteomes" id="UP000245956"/>
    </source>
</evidence>
<dbReference type="OMA" id="VWYRWKL"/>
<feature type="region of interest" description="Disordered" evidence="2">
    <location>
        <begin position="637"/>
        <end position="809"/>
    </location>
</feature>
<dbReference type="OrthoDB" id="377209at2759"/>
<dbReference type="RefSeq" id="XP_018182288.1">
    <property type="nucleotide sequence ID" value="XM_018319814.1"/>
</dbReference>
<evidence type="ECO:0000256" key="1">
    <source>
        <dbReference type="ARBA" id="ARBA00022884"/>
    </source>
</evidence>
<dbReference type="AlphaFoldDB" id="A0A179GMH7"/>
<reference evidence="6 8" key="2">
    <citation type="journal article" date="2016" name="Front. Microbiol.">
        <title>Genome and transcriptome sequences reveal the specific parasitism of the nematophagous Purpureocillium lilacinum 36-1.</title>
        <authorList>
            <person name="Xie J."/>
            <person name="Li S."/>
            <person name="Mo C."/>
            <person name="Xiao X."/>
            <person name="Peng D."/>
            <person name="Wang G."/>
            <person name="Xiao Y."/>
        </authorList>
    </citation>
    <scope>NUCLEOTIDE SEQUENCE [LARGE SCALE GENOMIC DNA]</scope>
    <source>
        <strain evidence="6 8">36-1</strain>
    </source>
</reference>
<dbReference type="KEGG" id="plj:28884863"/>
<dbReference type="Pfam" id="PF01805">
    <property type="entry name" value="Surp"/>
    <property type="match status" value="1"/>
</dbReference>
<evidence type="ECO:0000313" key="4">
    <source>
        <dbReference type="EMBL" id="OAQ78688.1"/>
    </source>
</evidence>
<dbReference type="GeneID" id="28884863"/>
<keyword evidence="1" id="KW-0694">RNA-binding</keyword>
<protein>
    <submittedName>
        <fullName evidence="6">Coatamer subunit protein</fullName>
    </submittedName>
    <submittedName>
        <fullName evidence="4">RNA polymerase II, large subunit, CTD</fullName>
    </submittedName>
</protein>
<feature type="compositionally biased region" description="Basic and acidic residues" evidence="2">
    <location>
        <begin position="25"/>
        <end position="63"/>
    </location>
</feature>
<dbReference type="InterPro" id="IPR035967">
    <property type="entry name" value="SWAP/Surp_sf"/>
</dbReference>
<feature type="compositionally biased region" description="Acidic residues" evidence="2">
    <location>
        <begin position="697"/>
        <end position="738"/>
    </location>
</feature>
<dbReference type="PANTHER" id="PTHR23140">
    <property type="entry name" value="RNA PROCESSING PROTEIN LD23810P"/>
    <property type="match status" value="1"/>
</dbReference>
<feature type="region of interest" description="Disordered" evidence="2">
    <location>
        <begin position="1"/>
        <end position="110"/>
    </location>
</feature>
<dbReference type="PROSITE" id="PS51391">
    <property type="entry name" value="CID"/>
    <property type="match status" value="1"/>
</dbReference>
<dbReference type="SUPFAM" id="SSF109905">
    <property type="entry name" value="Surp module (SWAP domain)"/>
    <property type="match status" value="1"/>
</dbReference>
<dbReference type="InterPro" id="IPR051485">
    <property type="entry name" value="SR-CTD_assoc_factor"/>
</dbReference>
<evidence type="ECO:0000313" key="6">
    <source>
        <dbReference type="EMBL" id="PWI76442.1"/>
    </source>
</evidence>